<keyword evidence="3 7" id="KW-0028">Amino-acid biosynthesis</keyword>
<dbReference type="Gene3D" id="3.40.50.720">
    <property type="entry name" value="NAD(P)-binding Rossmann-like Domain"/>
    <property type="match status" value="1"/>
</dbReference>
<evidence type="ECO:0000313" key="11">
    <source>
        <dbReference type="Proteomes" id="UP000191448"/>
    </source>
</evidence>
<evidence type="ECO:0000256" key="7">
    <source>
        <dbReference type="HAMAP-Rule" id="MF_00150"/>
    </source>
</evidence>
<dbReference type="InterPro" id="IPR058924">
    <property type="entry name" value="AGPR_dimerisation_dom"/>
</dbReference>
<evidence type="ECO:0000256" key="2">
    <source>
        <dbReference type="ARBA" id="ARBA00022571"/>
    </source>
</evidence>
<gene>
    <name evidence="7 10" type="primary">argC</name>
    <name evidence="10" type="ORF">CLTHE_10070</name>
</gene>
<accession>A0A1V4SXW2</accession>
<dbReference type="PROSITE" id="PS01224">
    <property type="entry name" value="ARGC"/>
    <property type="match status" value="1"/>
</dbReference>
<evidence type="ECO:0000313" key="10">
    <source>
        <dbReference type="EMBL" id="OPX48894.1"/>
    </source>
</evidence>
<dbReference type="CDD" id="cd17895">
    <property type="entry name" value="AGPR_1_N"/>
    <property type="match status" value="1"/>
</dbReference>
<evidence type="ECO:0000256" key="1">
    <source>
        <dbReference type="ARBA" id="ARBA00004862"/>
    </source>
</evidence>
<dbReference type="EC" id="1.2.1.38" evidence="7"/>
<dbReference type="GO" id="GO:0005737">
    <property type="term" value="C:cytoplasm"/>
    <property type="evidence" value="ECO:0007669"/>
    <property type="project" value="UniProtKB-SubCell"/>
</dbReference>
<reference evidence="10 11" key="1">
    <citation type="submission" date="2016-02" db="EMBL/GenBank/DDBJ databases">
        <title>Genome sequence of Clostridium thermobutyricum DSM 4928.</title>
        <authorList>
            <person name="Poehlein A."/>
            <person name="Daniel R."/>
        </authorList>
    </citation>
    <scope>NUCLEOTIDE SEQUENCE [LARGE SCALE GENOMIC DNA]</scope>
    <source>
        <strain evidence="10 11">DSM 4928</strain>
    </source>
</reference>
<dbReference type="SUPFAM" id="SSF55347">
    <property type="entry name" value="Glyceraldehyde-3-phosphate dehydrogenase-like, C-terminal domain"/>
    <property type="match status" value="1"/>
</dbReference>
<dbReference type="FunFam" id="3.30.360.10:FF:000014">
    <property type="entry name" value="N-acetyl-gamma-glutamyl-phosphate reductase"/>
    <property type="match status" value="1"/>
</dbReference>
<dbReference type="RefSeq" id="WP_080022288.1">
    <property type="nucleotide sequence ID" value="NZ_LTAY01000027.1"/>
</dbReference>
<dbReference type="InterPro" id="IPR036291">
    <property type="entry name" value="NAD(P)-bd_dom_sf"/>
</dbReference>
<comment type="subcellular location">
    <subcellularLocation>
        <location evidence="7">Cytoplasm</location>
    </subcellularLocation>
</comment>
<dbReference type="GO" id="GO:0003942">
    <property type="term" value="F:N-acetyl-gamma-glutamyl-phosphate reductase activity"/>
    <property type="evidence" value="ECO:0007669"/>
    <property type="project" value="UniProtKB-UniRule"/>
</dbReference>
<evidence type="ECO:0000256" key="4">
    <source>
        <dbReference type="ARBA" id="ARBA00022857"/>
    </source>
</evidence>
<evidence type="ECO:0000256" key="6">
    <source>
        <dbReference type="ARBA" id="ARBA00050557"/>
    </source>
</evidence>
<evidence type="ECO:0000256" key="8">
    <source>
        <dbReference type="PROSITE-ProRule" id="PRU10010"/>
    </source>
</evidence>
<dbReference type="Pfam" id="PF22698">
    <property type="entry name" value="Semialdhyde_dhC_1"/>
    <property type="match status" value="1"/>
</dbReference>
<dbReference type="GO" id="GO:0070401">
    <property type="term" value="F:NADP+ binding"/>
    <property type="evidence" value="ECO:0007669"/>
    <property type="project" value="InterPro"/>
</dbReference>
<comment type="function">
    <text evidence="7">Catalyzes the NADPH-dependent reduction of N-acetyl-5-glutamyl phosphate to yield N-acetyl-L-glutamate 5-semialdehyde.</text>
</comment>
<dbReference type="NCBIfam" id="TIGR01850">
    <property type="entry name" value="argC"/>
    <property type="match status" value="1"/>
</dbReference>
<dbReference type="GO" id="GO:0051287">
    <property type="term" value="F:NAD binding"/>
    <property type="evidence" value="ECO:0007669"/>
    <property type="project" value="InterPro"/>
</dbReference>
<evidence type="ECO:0000256" key="3">
    <source>
        <dbReference type="ARBA" id="ARBA00022605"/>
    </source>
</evidence>
<dbReference type="EMBL" id="LTAY01000027">
    <property type="protein sequence ID" value="OPX48894.1"/>
    <property type="molecule type" value="Genomic_DNA"/>
</dbReference>
<protein>
    <recommendedName>
        <fullName evidence="7">N-acetyl-gamma-glutamyl-phosphate reductase</fullName>
        <shortName evidence="7">AGPR</shortName>
        <ecNumber evidence="7">1.2.1.38</ecNumber>
    </recommendedName>
    <alternativeName>
        <fullName evidence="7">N-acetyl-glutamate semialdehyde dehydrogenase</fullName>
        <shortName evidence="7">NAGSA dehydrogenase</shortName>
    </alternativeName>
</protein>
<dbReference type="GO" id="GO:0006526">
    <property type="term" value="P:L-arginine biosynthetic process"/>
    <property type="evidence" value="ECO:0007669"/>
    <property type="project" value="UniProtKB-UniRule"/>
</dbReference>
<dbReference type="SUPFAM" id="SSF51735">
    <property type="entry name" value="NAD(P)-binding Rossmann-fold domains"/>
    <property type="match status" value="1"/>
</dbReference>
<comment type="similarity">
    <text evidence="7">Belongs to the NAGSA dehydrogenase family. Type 1 subfamily.</text>
</comment>
<proteinExistence type="inferred from homology"/>
<keyword evidence="7" id="KW-0963">Cytoplasm</keyword>
<dbReference type="AlphaFoldDB" id="A0A1V4SXW2"/>
<evidence type="ECO:0000256" key="5">
    <source>
        <dbReference type="ARBA" id="ARBA00023002"/>
    </source>
</evidence>
<dbReference type="InterPro" id="IPR000706">
    <property type="entry name" value="AGPR_type-1"/>
</dbReference>
<organism evidence="10 11">
    <name type="scientific">Clostridium thermobutyricum DSM 4928</name>
    <dbReference type="NCBI Taxonomy" id="1121339"/>
    <lineage>
        <taxon>Bacteria</taxon>
        <taxon>Bacillati</taxon>
        <taxon>Bacillota</taxon>
        <taxon>Clostridia</taxon>
        <taxon>Eubacteriales</taxon>
        <taxon>Clostridiaceae</taxon>
        <taxon>Clostridium</taxon>
    </lineage>
</organism>
<dbReference type="UniPathway" id="UPA00068">
    <property type="reaction ID" value="UER00108"/>
</dbReference>
<dbReference type="PANTHER" id="PTHR32338:SF10">
    <property type="entry name" value="N-ACETYL-GAMMA-GLUTAMYL-PHOSPHATE REDUCTASE, CHLOROPLASTIC-RELATED"/>
    <property type="match status" value="1"/>
</dbReference>
<keyword evidence="4 7" id="KW-0521">NADP</keyword>
<keyword evidence="2 7" id="KW-0055">Arginine biosynthesis</keyword>
<dbReference type="PANTHER" id="PTHR32338">
    <property type="entry name" value="N-ACETYL-GAMMA-GLUTAMYL-PHOSPHATE REDUCTASE, CHLOROPLASTIC-RELATED-RELATED"/>
    <property type="match status" value="1"/>
</dbReference>
<dbReference type="OrthoDB" id="9801289at2"/>
<dbReference type="InterPro" id="IPR023013">
    <property type="entry name" value="AGPR_AS"/>
</dbReference>
<comment type="caution">
    <text evidence="10">The sequence shown here is derived from an EMBL/GenBank/DDBJ whole genome shotgun (WGS) entry which is preliminary data.</text>
</comment>
<sequence>MIKVGIIGATGYVGAELLRLLLNHPKVQVFKISSVSFIGEEISSIYKNFINKTALICENAEEVLSNCDVLFTALPHGLSEEIAEKALSENKLLIDLGADFRLSSESEYLRWYNKKFDKPNIHKYSVYGLPELNKEKIKKSKLIANPGCYPTSIELALLPLLKNSLIHTSRIICDSKSGTTGAGRSLSLTSHYTEVNENFSPYKIGCHRHLPEIEETLNSISKEKVKITFTPHLLPINRGIVSTIYLSPKNRINLIELRKIYLDFYKNEPFINILPLGDIAQIKQVRLSNYCNISLHLNHREDELIIVSTIDNMIKGAAGQAIQNMNLCLGFEETEGLNLISPSF</sequence>
<dbReference type="InterPro" id="IPR000534">
    <property type="entry name" value="Semialdehyde_DH_NAD-bd"/>
</dbReference>
<dbReference type="Proteomes" id="UP000191448">
    <property type="component" value="Unassembled WGS sequence"/>
</dbReference>
<name>A0A1V4SXW2_9CLOT</name>
<dbReference type="Gene3D" id="3.30.360.10">
    <property type="entry name" value="Dihydrodipicolinate Reductase, domain 2"/>
    <property type="match status" value="1"/>
</dbReference>
<comment type="pathway">
    <text evidence="1 7">Amino-acid biosynthesis; L-arginine biosynthesis; N(2)-acetyl-L-ornithine from L-glutamate: step 3/4.</text>
</comment>
<comment type="catalytic activity">
    <reaction evidence="6 7">
        <text>N-acetyl-L-glutamate 5-semialdehyde + phosphate + NADP(+) = N-acetyl-L-glutamyl 5-phosphate + NADPH + H(+)</text>
        <dbReference type="Rhea" id="RHEA:21588"/>
        <dbReference type="ChEBI" id="CHEBI:15378"/>
        <dbReference type="ChEBI" id="CHEBI:29123"/>
        <dbReference type="ChEBI" id="CHEBI:43474"/>
        <dbReference type="ChEBI" id="CHEBI:57783"/>
        <dbReference type="ChEBI" id="CHEBI:57936"/>
        <dbReference type="ChEBI" id="CHEBI:58349"/>
        <dbReference type="EC" id="1.2.1.38"/>
    </reaction>
</comment>
<feature type="active site" evidence="7 8">
    <location>
        <position position="148"/>
    </location>
</feature>
<dbReference type="InterPro" id="IPR050085">
    <property type="entry name" value="AGPR"/>
</dbReference>
<keyword evidence="5 7" id="KW-0560">Oxidoreductase</keyword>
<feature type="domain" description="Semialdehyde dehydrogenase NAD-binding" evidence="9">
    <location>
        <begin position="3"/>
        <end position="140"/>
    </location>
</feature>
<dbReference type="SMART" id="SM00859">
    <property type="entry name" value="Semialdhyde_dh"/>
    <property type="match status" value="1"/>
</dbReference>
<dbReference type="CDD" id="cd23934">
    <property type="entry name" value="AGPR_1_C"/>
    <property type="match status" value="1"/>
</dbReference>
<dbReference type="Pfam" id="PF01118">
    <property type="entry name" value="Semialdhyde_dh"/>
    <property type="match status" value="1"/>
</dbReference>
<dbReference type="HAMAP" id="MF_00150">
    <property type="entry name" value="ArgC_type1"/>
    <property type="match status" value="1"/>
</dbReference>
<evidence type="ECO:0000259" key="9">
    <source>
        <dbReference type="SMART" id="SM00859"/>
    </source>
</evidence>